<evidence type="ECO:0000256" key="2">
    <source>
        <dbReference type="ARBA" id="ARBA00023242"/>
    </source>
</evidence>
<gene>
    <name evidence="6" type="ORF">HK097_010714</name>
</gene>
<evidence type="ECO:0000256" key="1">
    <source>
        <dbReference type="ARBA" id="ARBA00004123"/>
    </source>
</evidence>
<name>A0AAD5SK71_9FUNG</name>
<evidence type="ECO:0000256" key="3">
    <source>
        <dbReference type="SAM" id="Coils"/>
    </source>
</evidence>
<dbReference type="GO" id="GO:0090575">
    <property type="term" value="C:RNA polymerase II transcription regulator complex"/>
    <property type="evidence" value="ECO:0007669"/>
    <property type="project" value="TreeGrafter"/>
</dbReference>
<keyword evidence="3" id="KW-0175">Coiled coil</keyword>
<feature type="region of interest" description="Disordered" evidence="4">
    <location>
        <begin position="30"/>
        <end position="57"/>
    </location>
</feature>
<feature type="region of interest" description="Disordered" evidence="4">
    <location>
        <begin position="72"/>
        <end position="153"/>
    </location>
</feature>
<feature type="region of interest" description="Disordered" evidence="4">
    <location>
        <begin position="277"/>
        <end position="392"/>
    </location>
</feature>
<feature type="coiled-coil region" evidence="3">
    <location>
        <begin position="171"/>
        <end position="240"/>
    </location>
</feature>
<feature type="domain" description="BZIP" evidence="5">
    <location>
        <begin position="141"/>
        <end position="156"/>
    </location>
</feature>
<proteinExistence type="predicted"/>
<sequence length="392" mass="42251">MMANTAVVVHSRPQTAADAGFMNLYSYGAHEQPDATSGDEGSVTGSEDDYHPSGMPQVHPAALAAYMAQFNQPAQSPTPSNFSSSKRPSTSTTSNLRSSKRHTSYTPETHTLESSSSHHQTEGAPTPLSQAARRANRTSTKRAEQNRAAQRAFRERRQRYIKDLELRSQAADALSAQLLDTTARLAELQHALDALMADRDAWTREREVWWRERDEAVTVAESLARDLEECQRENKRLKDAVWGLWNGEKDGGDLGDLFETKLVKDLTRDVVVADEELAGNAQGGGDNATGHLSPDGSEDDRGTRDHANGGSQKGLSGTGPAQKGASATVGYREPGGMVGSIPLSSSRPGSGTLDVRVTNYNKEASLQKSDMALPMGRLASAGNHGDAAYETE</sequence>
<dbReference type="SMART" id="SM00338">
    <property type="entry name" value="BRLZ"/>
    <property type="match status" value="1"/>
</dbReference>
<keyword evidence="2" id="KW-0539">Nucleus</keyword>
<dbReference type="AlphaFoldDB" id="A0AAD5SK71"/>
<dbReference type="SUPFAM" id="SSF57959">
    <property type="entry name" value="Leucine zipper domain"/>
    <property type="match status" value="1"/>
</dbReference>
<feature type="compositionally biased region" description="Low complexity" evidence="4">
    <location>
        <begin position="78"/>
        <end position="95"/>
    </location>
</feature>
<feature type="compositionally biased region" description="Polar residues" evidence="4">
    <location>
        <begin position="358"/>
        <end position="368"/>
    </location>
</feature>
<evidence type="ECO:0000259" key="5">
    <source>
        <dbReference type="PROSITE" id="PS00036"/>
    </source>
</evidence>
<organism evidence="6 7">
    <name type="scientific">Rhizophlyctis rosea</name>
    <dbReference type="NCBI Taxonomy" id="64517"/>
    <lineage>
        <taxon>Eukaryota</taxon>
        <taxon>Fungi</taxon>
        <taxon>Fungi incertae sedis</taxon>
        <taxon>Chytridiomycota</taxon>
        <taxon>Chytridiomycota incertae sedis</taxon>
        <taxon>Chytridiomycetes</taxon>
        <taxon>Rhizophlyctidales</taxon>
        <taxon>Rhizophlyctidaceae</taxon>
        <taxon>Rhizophlyctis</taxon>
    </lineage>
</organism>
<dbReference type="PANTHER" id="PTHR40621">
    <property type="entry name" value="TRANSCRIPTION FACTOR KAPC-RELATED"/>
    <property type="match status" value="1"/>
</dbReference>
<dbReference type="Proteomes" id="UP001212841">
    <property type="component" value="Unassembled WGS sequence"/>
</dbReference>
<reference evidence="6" key="1">
    <citation type="submission" date="2020-05" db="EMBL/GenBank/DDBJ databases">
        <title>Phylogenomic resolution of chytrid fungi.</title>
        <authorList>
            <person name="Stajich J.E."/>
            <person name="Amses K."/>
            <person name="Simmons R."/>
            <person name="Seto K."/>
            <person name="Myers J."/>
            <person name="Bonds A."/>
            <person name="Quandt C.A."/>
            <person name="Barry K."/>
            <person name="Liu P."/>
            <person name="Grigoriev I."/>
            <person name="Longcore J.E."/>
            <person name="James T.Y."/>
        </authorList>
    </citation>
    <scope>NUCLEOTIDE SEQUENCE</scope>
    <source>
        <strain evidence="6">JEL0318</strain>
    </source>
</reference>
<dbReference type="EMBL" id="JADGJD010000082">
    <property type="protein sequence ID" value="KAJ3055369.1"/>
    <property type="molecule type" value="Genomic_DNA"/>
</dbReference>
<accession>A0AAD5SK71</accession>
<evidence type="ECO:0000256" key="4">
    <source>
        <dbReference type="SAM" id="MobiDB-lite"/>
    </source>
</evidence>
<dbReference type="CDD" id="cd14688">
    <property type="entry name" value="bZIP_YAP"/>
    <property type="match status" value="1"/>
</dbReference>
<dbReference type="InterPro" id="IPR050936">
    <property type="entry name" value="AP-1-like"/>
</dbReference>
<dbReference type="Pfam" id="PF00170">
    <property type="entry name" value="bZIP_1"/>
    <property type="match status" value="1"/>
</dbReference>
<comment type="subcellular location">
    <subcellularLocation>
        <location evidence="1">Nucleus</location>
    </subcellularLocation>
</comment>
<dbReference type="InterPro" id="IPR004827">
    <property type="entry name" value="bZIP"/>
</dbReference>
<feature type="compositionally biased region" description="Low complexity" evidence="4">
    <location>
        <begin position="108"/>
        <end position="118"/>
    </location>
</feature>
<evidence type="ECO:0000313" key="7">
    <source>
        <dbReference type="Proteomes" id="UP001212841"/>
    </source>
</evidence>
<dbReference type="GO" id="GO:0000976">
    <property type="term" value="F:transcription cis-regulatory region binding"/>
    <property type="evidence" value="ECO:0007669"/>
    <property type="project" value="InterPro"/>
</dbReference>
<protein>
    <recommendedName>
        <fullName evidence="5">BZIP domain-containing protein</fullName>
    </recommendedName>
</protein>
<dbReference type="InterPro" id="IPR046347">
    <property type="entry name" value="bZIP_sf"/>
</dbReference>
<comment type="caution">
    <text evidence="6">The sequence shown here is derived from an EMBL/GenBank/DDBJ whole genome shotgun (WGS) entry which is preliminary data.</text>
</comment>
<dbReference type="GO" id="GO:0001228">
    <property type="term" value="F:DNA-binding transcription activator activity, RNA polymerase II-specific"/>
    <property type="evidence" value="ECO:0007669"/>
    <property type="project" value="TreeGrafter"/>
</dbReference>
<evidence type="ECO:0000313" key="6">
    <source>
        <dbReference type="EMBL" id="KAJ3055369.1"/>
    </source>
</evidence>
<keyword evidence="7" id="KW-1185">Reference proteome</keyword>
<dbReference type="PANTHER" id="PTHR40621:SF6">
    <property type="entry name" value="AP-1-LIKE TRANSCRIPTION FACTOR YAP1-RELATED"/>
    <property type="match status" value="1"/>
</dbReference>
<dbReference type="Gene3D" id="1.20.5.170">
    <property type="match status" value="1"/>
</dbReference>
<dbReference type="PROSITE" id="PS00036">
    <property type="entry name" value="BZIP_BASIC"/>
    <property type="match status" value="1"/>
</dbReference>